<evidence type="ECO:0000256" key="3">
    <source>
        <dbReference type="ARBA" id="ARBA00012313"/>
    </source>
</evidence>
<dbReference type="InterPro" id="IPR019793">
    <property type="entry name" value="Peroxidases_heam-ligand_BS"/>
</dbReference>
<dbReference type="InterPro" id="IPR010255">
    <property type="entry name" value="Haem_peroxidase_sf"/>
</dbReference>
<evidence type="ECO:0000256" key="15">
    <source>
        <dbReference type="SAM" id="MobiDB-lite"/>
    </source>
</evidence>
<feature type="compositionally biased region" description="Polar residues" evidence="15">
    <location>
        <begin position="93"/>
        <end position="104"/>
    </location>
</feature>
<feature type="binding site" evidence="13">
    <location>
        <position position="189"/>
    </location>
    <ligand>
        <name>Ca(2+)</name>
        <dbReference type="ChEBI" id="CHEBI:29108"/>
        <label>2</label>
    </ligand>
</feature>
<feature type="binding site" evidence="13">
    <location>
        <position position="14"/>
    </location>
    <ligand>
        <name>Ca(2+)</name>
        <dbReference type="ChEBI" id="CHEBI:29108"/>
        <label>1</label>
    </ligand>
</feature>
<feature type="region of interest" description="Disordered" evidence="15">
    <location>
        <begin position="86"/>
        <end position="107"/>
    </location>
</feature>
<dbReference type="Gene3D" id="1.10.420.10">
    <property type="entry name" value="Peroxidase, domain 2"/>
    <property type="match status" value="1"/>
</dbReference>
<dbReference type="FunFam" id="1.10.420.10:FF:000006">
    <property type="entry name" value="Peroxidase"/>
    <property type="match status" value="1"/>
</dbReference>
<keyword evidence="7 13" id="KW-0106">Calcium</keyword>
<dbReference type="PRINTS" id="PR00458">
    <property type="entry name" value="PEROXIDASE"/>
</dbReference>
<proteinExistence type="inferred from homology"/>
<feature type="disulfide bond" evidence="14">
    <location>
        <begin position="141"/>
        <end position="166"/>
    </location>
</feature>
<evidence type="ECO:0000256" key="7">
    <source>
        <dbReference type="ARBA" id="ARBA00022837"/>
    </source>
</evidence>
<comment type="catalytic activity">
    <reaction evidence="1">
        <text>2 a phenolic donor + H2O2 = 2 a phenolic radical donor + 2 H2O</text>
        <dbReference type="Rhea" id="RHEA:56136"/>
        <dbReference type="ChEBI" id="CHEBI:15377"/>
        <dbReference type="ChEBI" id="CHEBI:16240"/>
        <dbReference type="ChEBI" id="CHEBI:139520"/>
        <dbReference type="ChEBI" id="CHEBI:139521"/>
        <dbReference type="EC" id="1.11.1.7"/>
    </reaction>
</comment>
<dbReference type="AlphaFoldDB" id="A0A834Z2G2"/>
<dbReference type="InterPro" id="IPR002016">
    <property type="entry name" value="Haem_peroxidase"/>
</dbReference>
<dbReference type="GO" id="GO:0140825">
    <property type="term" value="F:lactoperoxidase activity"/>
    <property type="evidence" value="ECO:0007669"/>
    <property type="project" value="UniProtKB-EC"/>
</dbReference>
<keyword evidence="8" id="KW-0560">Oxidoreductase</keyword>
<feature type="domain" description="Plant heme peroxidase family profile" evidence="16">
    <location>
        <begin position="11"/>
        <end position="261"/>
    </location>
</feature>
<feature type="binding site" evidence="13">
    <location>
        <position position="28"/>
    </location>
    <ligand>
        <name>Ca(2+)</name>
        <dbReference type="ChEBI" id="CHEBI:29108"/>
        <label>1</label>
    </ligand>
</feature>
<dbReference type="OrthoDB" id="2113341at2759"/>
<dbReference type="PROSITE" id="PS00435">
    <property type="entry name" value="PEROXIDASE_1"/>
    <property type="match status" value="1"/>
</dbReference>
<dbReference type="GO" id="GO:0042744">
    <property type="term" value="P:hydrogen peroxide catabolic process"/>
    <property type="evidence" value="ECO:0007669"/>
    <property type="project" value="InterPro"/>
</dbReference>
<dbReference type="InterPro" id="IPR033905">
    <property type="entry name" value="Secretory_peroxidase"/>
</dbReference>
<dbReference type="PROSITE" id="PS50873">
    <property type="entry name" value="PEROXIDASE_4"/>
    <property type="match status" value="1"/>
</dbReference>
<dbReference type="GO" id="GO:0020037">
    <property type="term" value="F:heme binding"/>
    <property type="evidence" value="ECO:0007669"/>
    <property type="project" value="InterPro"/>
</dbReference>
<keyword evidence="6 13" id="KW-0479">Metal-binding</keyword>
<evidence type="ECO:0000256" key="2">
    <source>
        <dbReference type="ARBA" id="ARBA00006873"/>
    </source>
</evidence>
<keyword evidence="9 13" id="KW-0408">Iron</keyword>
<evidence type="ECO:0000256" key="14">
    <source>
        <dbReference type="PIRSR" id="PIRSR600823-5"/>
    </source>
</evidence>
<feature type="disulfide bond" evidence="14">
    <location>
        <begin position="62"/>
        <end position="257"/>
    </location>
</feature>
<dbReference type="Pfam" id="PF00141">
    <property type="entry name" value="peroxidase"/>
    <property type="match status" value="1"/>
</dbReference>
<feature type="binding site" evidence="13">
    <location>
        <position position="135"/>
    </location>
    <ligand>
        <name>Ca(2+)</name>
        <dbReference type="ChEBI" id="CHEBI:29108"/>
        <label>2</label>
    </ligand>
</feature>
<sequence>MQRVTGLWLKEGCDGGILLDDTDSFVGEKNAFPNQNSARGFEVIEDIKAQVDRACGSSVVSCADILAIATRDSVVQLGGPSYSVPVGRRDARTASQDGANSNLPGPSEDLDSIIAKFSSKGFSAREMVALSGAHTVGQSGCVNFRDRIYTESNIDAGFAASRQATCPQDTGNGDRNLAPLDSITANHFDNSYFQGLMNRRGLLHSDQVLFNGGSTDSIVTGYRNNPTTFSTDFANAMVKMGNLSPLTGSEGEIRTICGKVN</sequence>
<evidence type="ECO:0000313" key="18">
    <source>
        <dbReference type="Proteomes" id="UP000655225"/>
    </source>
</evidence>
<evidence type="ECO:0000256" key="11">
    <source>
        <dbReference type="ARBA" id="ARBA00023180"/>
    </source>
</evidence>
<evidence type="ECO:0000256" key="6">
    <source>
        <dbReference type="ARBA" id="ARBA00022723"/>
    </source>
</evidence>
<dbReference type="GO" id="GO:0006979">
    <property type="term" value="P:response to oxidative stress"/>
    <property type="evidence" value="ECO:0007669"/>
    <property type="project" value="InterPro"/>
</dbReference>
<dbReference type="Proteomes" id="UP000655225">
    <property type="component" value="Unassembled WGS sequence"/>
</dbReference>
<evidence type="ECO:0000256" key="8">
    <source>
        <dbReference type="ARBA" id="ARBA00023002"/>
    </source>
</evidence>
<dbReference type="CDD" id="cd00693">
    <property type="entry name" value="secretory_peroxidase"/>
    <property type="match status" value="1"/>
</dbReference>
<evidence type="ECO:0000313" key="17">
    <source>
        <dbReference type="EMBL" id="KAF8399719.1"/>
    </source>
</evidence>
<dbReference type="PANTHER" id="PTHR31388:SF24">
    <property type="entry name" value="PEROXIDASE 52"/>
    <property type="match status" value="1"/>
</dbReference>
<feature type="binding site" evidence="13">
    <location>
        <position position="12"/>
    </location>
    <ligand>
        <name>Ca(2+)</name>
        <dbReference type="ChEBI" id="CHEBI:29108"/>
        <label>1</label>
    </ligand>
</feature>
<feature type="binding site" evidence="12">
    <location>
        <position position="104"/>
    </location>
    <ligand>
        <name>substrate</name>
    </ligand>
</feature>
<comment type="cofactor">
    <cofactor evidence="13">
        <name>Ca(2+)</name>
        <dbReference type="ChEBI" id="CHEBI:29108"/>
    </cofactor>
    <text evidence="13">Binds 2 calcium ions per subunit.</text>
</comment>
<dbReference type="Gene3D" id="1.10.520.10">
    <property type="match status" value="1"/>
</dbReference>
<comment type="cofactor">
    <cofactor evidence="13">
        <name>heme b</name>
        <dbReference type="ChEBI" id="CHEBI:60344"/>
    </cofactor>
    <text evidence="13">Binds 1 heme b (iron(II)-protoporphyrin IX) group per subunit.</text>
</comment>
<organism evidence="17 18">
    <name type="scientific">Tetracentron sinense</name>
    <name type="common">Spur-leaf</name>
    <dbReference type="NCBI Taxonomy" id="13715"/>
    <lineage>
        <taxon>Eukaryota</taxon>
        <taxon>Viridiplantae</taxon>
        <taxon>Streptophyta</taxon>
        <taxon>Embryophyta</taxon>
        <taxon>Tracheophyta</taxon>
        <taxon>Spermatophyta</taxon>
        <taxon>Magnoliopsida</taxon>
        <taxon>Trochodendrales</taxon>
        <taxon>Trochodendraceae</taxon>
        <taxon>Tetracentron</taxon>
    </lineage>
</organism>
<feature type="binding site" evidence="13">
    <location>
        <position position="181"/>
    </location>
    <ligand>
        <name>Ca(2+)</name>
        <dbReference type="ChEBI" id="CHEBI:29108"/>
        <label>2</label>
    </ligand>
</feature>
<evidence type="ECO:0000256" key="9">
    <source>
        <dbReference type="ARBA" id="ARBA00023004"/>
    </source>
</evidence>
<protein>
    <recommendedName>
        <fullName evidence="3">peroxidase</fullName>
        <ecNumber evidence="3">1.11.1.7</ecNumber>
    </recommendedName>
</protein>
<keyword evidence="10 14" id="KW-1015">Disulfide bond</keyword>
<keyword evidence="5" id="KW-0349">Heme</keyword>
<keyword evidence="11" id="KW-0325">Glycoprotein</keyword>
<evidence type="ECO:0000256" key="4">
    <source>
        <dbReference type="ARBA" id="ARBA00022559"/>
    </source>
</evidence>
<evidence type="ECO:0000256" key="1">
    <source>
        <dbReference type="ARBA" id="ARBA00000189"/>
    </source>
</evidence>
<gene>
    <name evidence="17" type="ORF">HHK36_015589</name>
</gene>
<feature type="binding site" description="axial binding residue" evidence="13">
    <location>
        <position position="134"/>
    </location>
    <ligand>
        <name>heme b</name>
        <dbReference type="ChEBI" id="CHEBI:60344"/>
    </ligand>
    <ligandPart>
        <name>Fe</name>
        <dbReference type="ChEBI" id="CHEBI:18248"/>
    </ligandPart>
</feature>
<keyword evidence="4" id="KW-0575">Peroxidase</keyword>
<accession>A0A834Z2G2</accession>
<evidence type="ECO:0000256" key="12">
    <source>
        <dbReference type="PIRSR" id="PIRSR600823-2"/>
    </source>
</evidence>
<dbReference type="EMBL" id="JABCRI010000010">
    <property type="protein sequence ID" value="KAF8399719.1"/>
    <property type="molecule type" value="Genomic_DNA"/>
</dbReference>
<dbReference type="EC" id="1.11.1.7" evidence="3"/>
<feature type="binding site" evidence="13">
    <location>
        <position position="184"/>
    </location>
    <ligand>
        <name>Ca(2+)</name>
        <dbReference type="ChEBI" id="CHEBI:29108"/>
        <label>2</label>
    </ligand>
</feature>
<name>A0A834Z2G2_TETSI</name>
<dbReference type="SUPFAM" id="SSF48113">
    <property type="entry name" value="Heme-dependent peroxidases"/>
    <property type="match status" value="1"/>
</dbReference>
<comment type="similarity">
    <text evidence="2">Belongs to the peroxidase family. Ascorbate peroxidase subfamily.</text>
</comment>
<evidence type="ECO:0000259" key="16">
    <source>
        <dbReference type="PROSITE" id="PS50873"/>
    </source>
</evidence>
<evidence type="ECO:0000256" key="5">
    <source>
        <dbReference type="ARBA" id="ARBA00022617"/>
    </source>
</evidence>
<comment type="caution">
    <text evidence="17">The sequence shown here is derived from an EMBL/GenBank/DDBJ whole genome shotgun (WGS) entry which is preliminary data.</text>
</comment>
<reference evidence="17 18" key="1">
    <citation type="submission" date="2020-04" db="EMBL/GenBank/DDBJ databases">
        <title>Plant Genome Project.</title>
        <authorList>
            <person name="Zhang R.-G."/>
        </authorList>
    </citation>
    <scope>NUCLEOTIDE SEQUENCE [LARGE SCALE GENOMIC DNA]</scope>
    <source>
        <strain evidence="17">YNK0</strain>
        <tissue evidence="17">Leaf</tissue>
    </source>
</reference>
<evidence type="ECO:0000256" key="10">
    <source>
        <dbReference type="ARBA" id="ARBA00023157"/>
    </source>
</evidence>
<dbReference type="PANTHER" id="PTHR31388">
    <property type="entry name" value="PEROXIDASE 72-RELATED"/>
    <property type="match status" value="1"/>
</dbReference>
<keyword evidence="18" id="KW-1185">Reference proteome</keyword>
<dbReference type="GO" id="GO:0046872">
    <property type="term" value="F:metal ion binding"/>
    <property type="evidence" value="ECO:0007669"/>
    <property type="project" value="UniProtKB-KW"/>
</dbReference>
<dbReference type="PRINTS" id="PR00461">
    <property type="entry name" value="PLPEROXIDASE"/>
</dbReference>
<dbReference type="InterPro" id="IPR000823">
    <property type="entry name" value="Peroxidase_pln"/>
</dbReference>
<evidence type="ECO:0000256" key="13">
    <source>
        <dbReference type="PIRSR" id="PIRSR600823-3"/>
    </source>
</evidence>
<dbReference type="OMA" id="TQVDQAC"/>